<dbReference type="Pfam" id="PF03820">
    <property type="entry name" value="SFXNs"/>
    <property type="match status" value="1"/>
</dbReference>
<organism evidence="19 20">
    <name type="scientific">Oikopleura dioica</name>
    <name type="common">Tunicate</name>
    <dbReference type="NCBI Taxonomy" id="34765"/>
    <lineage>
        <taxon>Eukaryota</taxon>
        <taxon>Metazoa</taxon>
        <taxon>Chordata</taxon>
        <taxon>Tunicata</taxon>
        <taxon>Appendicularia</taxon>
        <taxon>Copelata</taxon>
        <taxon>Oikopleuridae</taxon>
        <taxon>Oikopleura</taxon>
    </lineage>
</organism>
<dbReference type="InterPro" id="IPR003959">
    <property type="entry name" value="ATPase_AAA_core"/>
</dbReference>
<accession>A0ABN7SV74</accession>
<evidence type="ECO:0000313" key="19">
    <source>
        <dbReference type="EMBL" id="CAG5108012.1"/>
    </source>
</evidence>
<keyword evidence="20" id="KW-1185">Reference proteome</keyword>
<dbReference type="Proteomes" id="UP001158576">
    <property type="component" value="Chromosome 1"/>
</dbReference>
<keyword evidence="13 17" id="KW-1133">Transmembrane helix</keyword>
<evidence type="ECO:0000256" key="15">
    <source>
        <dbReference type="ARBA" id="ARBA00023128"/>
    </source>
</evidence>
<evidence type="ECO:0000256" key="17">
    <source>
        <dbReference type="SAM" id="Phobius"/>
    </source>
</evidence>
<dbReference type="EMBL" id="OU015566">
    <property type="protein sequence ID" value="CAG5108012.1"/>
    <property type="molecule type" value="Genomic_DNA"/>
</dbReference>
<evidence type="ECO:0000256" key="11">
    <source>
        <dbReference type="ARBA" id="ARBA00022833"/>
    </source>
</evidence>
<feature type="domain" description="AAA+ ATPase" evidence="18">
    <location>
        <begin position="495"/>
        <end position="633"/>
    </location>
</feature>
<dbReference type="InterPro" id="IPR003593">
    <property type="entry name" value="AAA+_ATPase"/>
</dbReference>
<keyword evidence="6" id="KW-0813">Transport</keyword>
<feature type="transmembrane region" description="Helical" evidence="17">
    <location>
        <begin position="275"/>
        <end position="297"/>
    </location>
</feature>
<keyword evidence="11" id="KW-0862">Zinc</keyword>
<evidence type="ECO:0000256" key="9">
    <source>
        <dbReference type="ARBA" id="ARBA00022723"/>
    </source>
</evidence>
<evidence type="ECO:0000256" key="13">
    <source>
        <dbReference type="ARBA" id="ARBA00022989"/>
    </source>
</evidence>
<evidence type="ECO:0000256" key="3">
    <source>
        <dbReference type="ARBA" id="ARBA00005974"/>
    </source>
</evidence>
<dbReference type="Gene3D" id="1.20.58.760">
    <property type="entry name" value="Peptidase M41"/>
    <property type="match status" value="1"/>
</dbReference>
<sequence length="917" mass="100013">MAFPPFTLGGSLHNKEEFSGRYFHFLNVINPASLIKSEADIRAAEGLLMRSRNEARGGVVKGYTNKEMWEAQTLVQSAVHPDTGEIIPRPFRMSGYVPFNLPILVGLLVPQGTAATAFWQWANQTHNALINYSNRNAKTPVTTFQQISGYSLAVGTALSVSFGCAAYLKKNMAKMNPKVAGAASALLPFGAVAVANVANTAAMRNGEISTGIEVYNPDTGEVYGTSKEAAKKAIALTCFSRVVIAGGCLAIPPIMTSAAVQMKLIDQVKRPKQFVLAQFAFCAICFFSCLPGAIALFPQYRTMPTSELEPELAAKIKAATVTYNKGLQVPNQSSGRGNARQEAGQSGIKDRFLSKFNYGQSKQFDSFFDRDIRPSPLYSKVEPTLLRAIAKESFTEGAMSSGGRSGKANTVALTAIWLLFFGAMFYFVSDATKRISKSAKESGLFGETEEEEYLVESSDKNFSDVRGMDEILEEFEQAVDLLTNGEKYAKIGAKVPRGILLNGPPGTGKTLIAKAIAGEAGVPFLYASGSQFDEMYVGVGAKRIRKLFEQARNNAPCIIFIDEIDAVGGKRKSGGQSSDYSRMTINQLLQEMDGFKGNDGVLVVAATNLKDVLDPALLRPGRFDLSVDVPTPNKKGRKEILEHYFGKVKHNSATISLEKIASITSGMTGAQLENIVNQAAIRAVRQRHDIVDLGHLEYAFDKITMGPELKSMDQNAEGMRKTAIHEGGHCLLAHILFNKGEAEVKPRKATITRRGSALGHVSFQMNEDANEESESLLHLRAHLSFGEDKVCTGAISDMQQALQIARKIVCHASGSPDQIKGRLIDANGDYTSEKKKELVDKLVDVEIDNAYKRAVSLLNEHSYTHKVLIDALLKFKTLDSDEIDLVMKGKGLSAIERSRKDLEEKRTENSVFKVPDS</sequence>
<dbReference type="InterPro" id="IPR037219">
    <property type="entry name" value="Peptidase_M41-like"/>
</dbReference>
<keyword evidence="8 17" id="KW-0812">Transmembrane</keyword>
<comment type="similarity">
    <text evidence="3">Belongs to the sideroflexin family.</text>
</comment>
<comment type="similarity">
    <text evidence="5">In the N-terminal section; belongs to the AAA ATPase family.</text>
</comment>
<comment type="subcellular location">
    <subcellularLocation>
        <location evidence="2">Mitochondrion membrane</location>
        <topology evidence="2">Multi-pass membrane protein</topology>
    </subcellularLocation>
</comment>
<name>A0ABN7SV74_OIKDI</name>
<evidence type="ECO:0000256" key="2">
    <source>
        <dbReference type="ARBA" id="ARBA00004225"/>
    </source>
</evidence>
<dbReference type="SMART" id="SM00382">
    <property type="entry name" value="AAA"/>
    <property type="match status" value="1"/>
</dbReference>
<dbReference type="Pfam" id="PF17862">
    <property type="entry name" value="AAA_lid_3"/>
    <property type="match status" value="1"/>
</dbReference>
<comment type="similarity">
    <text evidence="4">In the C-terminal section; belongs to the peptidase M41 family.</text>
</comment>
<evidence type="ECO:0000256" key="1">
    <source>
        <dbReference type="ARBA" id="ARBA00001947"/>
    </source>
</evidence>
<dbReference type="PROSITE" id="PS00674">
    <property type="entry name" value="AAA"/>
    <property type="match status" value="1"/>
</dbReference>
<keyword evidence="12" id="KW-0029">Amino-acid transport</keyword>
<proteinExistence type="inferred from homology"/>
<dbReference type="InterPro" id="IPR004686">
    <property type="entry name" value="Mtc"/>
</dbReference>
<keyword evidence="10" id="KW-0378">Hydrolase</keyword>
<keyword evidence="9" id="KW-0479">Metal-binding</keyword>
<reference evidence="19 20" key="1">
    <citation type="submission" date="2021-04" db="EMBL/GenBank/DDBJ databases">
        <authorList>
            <person name="Bliznina A."/>
        </authorList>
    </citation>
    <scope>NUCLEOTIDE SEQUENCE [LARGE SCALE GENOMIC DNA]</scope>
</reference>
<comment type="cofactor">
    <cofactor evidence="1">
        <name>Zn(2+)</name>
        <dbReference type="ChEBI" id="CHEBI:29105"/>
    </cofactor>
</comment>
<feature type="transmembrane region" description="Helical" evidence="17">
    <location>
        <begin position="147"/>
        <end position="168"/>
    </location>
</feature>
<dbReference type="Gene3D" id="3.40.50.300">
    <property type="entry name" value="P-loop containing nucleotide triphosphate hydrolases"/>
    <property type="match status" value="1"/>
</dbReference>
<dbReference type="SUPFAM" id="SSF52540">
    <property type="entry name" value="P-loop containing nucleoside triphosphate hydrolases"/>
    <property type="match status" value="1"/>
</dbReference>
<evidence type="ECO:0000259" key="18">
    <source>
        <dbReference type="SMART" id="SM00382"/>
    </source>
</evidence>
<keyword evidence="15" id="KW-0496">Mitochondrion</keyword>
<evidence type="ECO:0000313" key="20">
    <source>
        <dbReference type="Proteomes" id="UP001158576"/>
    </source>
</evidence>
<keyword evidence="16 17" id="KW-0472">Membrane</keyword>
<dbReference type="CDD" id="cd19501">
    <property type="entry name" value="RecA-like_FtsH"/>
    <property type="match status" value="1"/>
</dbReference>
<dbReference type="PANTHER" id="PTHR23076">
    <property type="entry name" value="METALLOPROTEASE M41 FTSH"/>
    <property type="match status" value="1"/>
</dbReference>
<feature type="transmembrane region" description="Helical" evidence="17">
    <location>
        <begin position="408"/>
        <end position="428"/>
    </location>
</feature>
<dbReference type="InterPro" id="IPR027417">
    <property type="entry name" value="P-loop_NTPase"/>
</dbReference>
<feature type="transmembrane region" description="Helical" evidence="17">
    <location>
        <begin position="99"/>
        <end position="122"/>
    </location>
</feature>
<dbReference type="Gene3D" id="1.10.8.60">
    <property type="match status" value="1"/>
</dbReference>
<protein>
    <submittedName>
        <fullName evidence="19">Oidioi.mRNA.OKI2018_I69.chr1.g3596.t1.cds</fullName>
    </submittedName>
</protein>
<evidence type="ECO:0000256" key="6">
    <source>
        <dbReference type="ARBA" id="ARBA00022448"/>
    </source>
</evidence>
<evidence type="ECO:0000256" key="16">
    <source>
        <dbReference type="ARBA" id="ARBA00023136"/>
    </source>
</evidence>
<evidence type="ECO:0000256" key="10">
    <source>
        <dbReference type="ARBA" id="ARBA00022801"/>
    </source>
</evidence>
<evidence type="ECO:0000256" key="4">
    <source>
        <dbReference type="ARBA" id="ARBA00010044"/>
    </source>
</evidence>
<keyword evidence="14" id="KW-0482">Metalloprotease</keyword>
<evidence type="ECO:0000256" key="12">
    <source>
        <dbReference type="ARBA" id="ARBA00022970"/>
    </source>
</evidence>
<evidence type="ECO:0000256" key="7">
    <source>
        <dbReference type="ARBA" id="ARBA00022670"/>
    </source>
</evidence>
<dbReference type="PANTHER" id="PTHR23076:SF97">
    <property type="entry name" value="ATP-DEPENDENT ZINC METALLOPROTEASE YME1L1"/>
    <property type="match status" value="1"/>
</dbReference>
<gene>
    <name evidence="19" type="ORF">OKIOD_LOCUS12361</name>
</gene>
<evidence type="ECO:0000256" key="8">
    <source>
        <dbReference type="ARBA" id="ARBA00022692"/>
    </source>
</evidence>
<evidence type="ECO:0000256" key="5">
    <source>
        <dbReference type="ARBA" id="ARBA00010550"/>
    </source>
</evidence>
<dbReference type="InterPro" id="IPR000642">
    <property type="entry name" value="Peptidase_M41"/>
</dbReference>
<keyword evidence="7" id="KW-0645">Protease</keyword>
<feature type="transmembrane region" description="Helical" evidence="17">
    <location>
        <begin position="233"/>
        <end position="255"/>
    </location>
</feature>
<dbReference type="InterPro" id="IPR041569">
    <property type="entry name" value="AAA_lid_3"/>
</dbReference>
<dbReference type="InterPro" id="IPR003960">
    <property type="entry name" value="ATPase_AAA_CS"/>
</dbReference>
<evidence type="ECO:0000256" key="14">
    <source>
        <dbReference type="ARBA" id="ARBA00023049"/>
    </source>
</evidence>
<dbReference type="SUPFAM" id="SSF140990">
    <property type="entry name" value="FtsH protease domain-like"/>
    <property type="match status" value="1"/>
</dbReference>
<dbReference type="Pfam" id="PF00004">
    <property type="entry name" value="AAA"/>
    <property type="match status" value="1"/>
</dbReference>
<dbReference type="Pfam" id="PF01434">
    <property type="entry name" value="Peptidase_M41"/>
    <property type="match status" value="1"/>
</dbReference>